<keyword evidence="4 11" id="KW-0808">Transferase</keyword>
<keyword evidence="3" id="KW-1003">Cell membrane</keyword>
<protein>
    <submittedName>
        <fullName evidence="11">Sugar transferase</fullName>
    </submittedName>
</protein>
<keyword evidence="6 9" id="KW-1133">Transmembrane helix</keyword>
<comment type="subcellular location">
    <subcellularLocation>
        <location evidence="1">Cell membrane</location>
    </subcellularLocation>
</comment>
<evidence type="ECO:0000256" key="6">
    <source>
        <dbReference type="ARBA" id="ARBA00022989"/>
    </source>
</evidence>
<dbReference type="PANTHER" id="PTHR30576:SF4">
    <property type="entry name" value="UNDECAPRENYL-PHOSPHATE GALACTOSE PHOSPHOTRANSFERASE"/>
    <property type="match status" value="1"/>
</dbReference>
<proteinExistence type="inferred from homology"/>
<keyword evidence="12" id="KW-1185">Reference proteome</keyword>
<dbReference type="PANTHER" id="PTHR30576">
    <property type="entry name" value="COLANIC BIOSYNTHESIS UDP-GLUCOSE LIPID CARRIER TRANSFERASE"/>
    <property type="match status" value="1"/>
</dbReference>
<dbReference type="Proteomes" id="UP000474758">
    <property type="component" value="Unassembled WGS sequence"/>
</dbReference>
<accession>A0A6M1U761</accession>
<keyword evidence="7 9" id="KW-0472">Membrane</keyword>
<evidence type="ECO:0000256" key="8">
    <source>
        <dbReference type="ARBA" id="ARBA00023169"/>
    </source>
</evidence>
<dbReference type="EMBL" id="JAALFE010000015">
    <property type="protein sequence ID" value="NGQ92235.1"/>
    <property type="molecule type" value="Genomic_DNA"/>
</dbReference>
<dbReference type="RefSeq" id="WP_165051672.1">
    <property type="nucleotide sequence ID" value="NZ_JAALFE010000015.1"/>
</dbReference>
<comment type="similarity">
    <text evidence="2">Belongs to the bacterial sugar transferase family.</text>
</comment>
<feature type="transmembrane region" description="Helical" evidence="9">
    <location>
        <begin position="42"/>
        <end position="65"/>
    </location>
</feature>
<evidence type="ECO:0000256" key="1">
    <source>
        <dbReference type="ARBA" id="ARBA00004236"/>
    </source>
</evidence>
<keyword evidence="5 9" id="KW-0812">Transmembrane</keyword>
<comment type="caution">
    <text evidence="11">The sequence shown here is derived from an EMBL/GenBank/DDBJ whole genome shotgun (WGS) entry which is preliminary data.</text>
</comment>
<keyword evidence="8" id="KW-0270">Exopolysaccharide synthesis</keyword>
<evidence type="ECO:0000256" key="2">
    <source>
        <dbReference type="ARBA" id="ARBA00006464"/>
    </source>
</evidence>
<organism evidence="11 12">
    <name type="scientific">Paragemmobacter kunshanensis</name>
    <dbReference type="NCBI Taxonomy" id="2583234"/>
    <lineage>
        <taxon>Bacteria</taxon>
        <taxon>Pseudomonadati</taxon>
        <taxon>Pseudomonadota</taxon>
        <taxon>Alphaproteobacteria</taxon>
        <taxon>Rhodobacterales</taxon>
        <taxon>Paracoccaceae</taxon>
        <taxon>Paragemmobacter</taxon>
    </lineage>
</organism>
<dbReference type="AlphaFoldDB" id="A0A6M1U761"/>
<sequence>MSVRVHDTVRDFDQPTVATRATVAKPKRIGLYRGIGKRVLDISLVVLALPIILPLVVVLALLVALDGHSPFYRQERIGRGGRIFGLWKLRTMVPDAKAHLEQYLAGNEEARREWDAYQKLSNDPRITPIGHFLRKSSIDEIPQLWNVLKGDMSLVGPRPMMPEQRSLYIGNAYYTLRPGLTGLWQVSDRNASTFAQRADFDATYEAKLSLGMDVRLIIATVGVVLRGTGQ</sequence>
<reference evidence="11 12" key="1">
    <citation type="submission" date="2020-02" db="EMBL/GenBank/DDBJ databases">
        <title>Rhodobacter translucens sp. nov., a novel bacterium isolated from activated sludge.</title>
        <authorList>
            <person name="Liu J."/>
        </authorList>
    </citation>
    <scope>NUCLEOTIDE SEQUENCE [LARGE SCALE GENOMIC DNA]</scope>
    <source>
        <strain evidence="11 12">HX-7-19</strain>
    </source>
</reference>
<evidence type="ECO:0000259" key="10">
    <source>
        <dbReference type="Pfam" id="PF02397"/>
    </source>
</evidence>
<evidence type="ECO:0000313" key="11">
    <source>
        <dbReference type="EMBL" id="NGQ92235.1"/>
    </source>
</evidence>
<evidence type="ECO:0000256" key="7">
    <source>
        <dbReference type="ARBA" id="ARBA00023136"/>
    </source>
</evidence>
<evidence type="ECO:0000256" key="9">
    <source>
        <dbReference type="SAM" id="Phobius"/>
    </source>
</evidence>
<feature type="domain" description="Bacterial sugar transferase" evidence="10">
    <location>
        <begin position="37"/>
        <end position="225"/>
    </location>
</feature>
<evidence type="ECO:0000313" key="12">
    <source>
        <dbReference type="Proteomes" id="UP000474758"/>
    </source>
</evidence>
<name>A0A6M1U761_9RHOB</name>
<evidence type="ECO:0000256" key="4">
    <source>
        <dbReference type="ARBA" id="ARBA00022679"/>
    </source>
</evidence>
<evidence type="ECO:0000256" key="3">
    <source>
        <dbReference type="ARBA" id="ARBA00022475"/>
    </source>
</evidence>
<dbReference type="GO" id="GO:0016780">
    <property type="term" value="F:phosphotransferase activity, for other substituted phosphate groups"/>
    <property type="evidence" value="ECO:0007669"/>
    <property type="project" value="TreeGrafter"/>
</dbReference>
<evidence type="ECO:0000256" key="5">
    <source>
        <dbReference type="ARBA" id="ARBA00022692"/>
    </source>
</evidence>
<dbReference type="InterPro" id="IPR003362">
    <property type="entry name" value="Bact_transf"/>
</dbReference>
<gene>
    <name evidence="11" type="ORF">G5V65_15160</name>
</gene>
<dbReference type="GO" id="GO:0000271">
    <property type="term" value="P:polysaccharide biosynthetic process"/>
    <property type="evidence" value="ECO:0007669"/>
    <property type="project" value="UniProtKB-KW"/>
</dbReference>
<dbReference type="Pfam" id="PF02397">
    <property type="entry name" value="Bac_transf"/>
    <property type="match status" value="1"/>
</dbReference>
<dbReference type="GO" id="GO:0005886">
    <property type="term" value="C:plasma membrane"/>
    <property type="evidence" value="ECO:0007669"/>
    <property type="project" value="UniProtKB-SubCell"/>
</dbReference>